<evidence type="ECO:0000256" key="5">
    <source>
        <dbReference type="ARBA" id="ARBA00025606"/>
    </source>
</evidence>
<comment type="function">
    <text evidence="5 6">Cell division inhibitor that blocks the formation of polar Z ring septums. Rapidly oscillates between the poles of the cell to destabilize FtsZ filaments that have formed before they mature into polar Z rings. Prevents FtsZ polymerization.</text>
</comment>
<dbReference type="InterPro" id="IPR013033">
    <property type="entry name" value="MinC"/>
</dbReference>
<dbReference type="Gene3D" id="2.160.20.70">
    <property type="match status" value="1"/>
</dbReference>
<dbReference type="Pfam" id="PF05209">
    <property type="entry name" value="MinC_N"/>
    <property type="match status" value="1"/>
</dbReference>
<feature type="domain" description="Septum formation inhibitor MinC N-terminal" evidence="8">
    <location>
        <begin position="6"/>
        <end position="75"/>
    </location>
</feature>
<proteinExistence type="inferred from homology"/>
<organism evidence="9 10">
    <name type="scientific">Oceanisphaera marina</name>
    <dbReference type="NCBI Taxonomy" id="2017550"/>
    <lineage>
        <taxon>Bacteria</taxon>
        <taxon>Pseudomonadati</taxon>
        <taxon>Pseudomonadota</taxon>
        <taxon>Gammaproteobacteria</taxon>
        <taxon>Aeromonadales</taxon>
        <taxon>Aeromonadaceae</taxon>
        <taxon>Oceanisphaera</taxon>
    </lineage>
</organism>
<dbReference type="InterPro" id="IPR036145">
    <property type="entry name" value="MinC_C_sf"/>
</dbReference>
<dbReference type="PANTHER" id="PTHR34108">
    <property type="entry name" value="SEPTUM SITE-DETERMINING PROTEIN MINC"/>
    <property type="match status" value="1"/>
</dbReference>
<feature type="domain" description="Septum formation inhibitor MinC C-terminal" evidence="7">
    <location>
        <begin position="128"/>
        <end position="227"/>
    </location>
</feature>
<sequence>MAEHGIELKGSSFTLSVVHITDQDITEVKRLLAEKVAMAPAFFRAAPLVINIEKLLRTPDFSAIADVLRELDLVPVGVTGAKTDEARDAARAAGLAIVSTGKAAVTQSLPEPKEAPAELLNLPGTKVHRGPVRSGQQVYAPNGSLVVLGAVSNGAEVIADDSIHVYGPLRGRAVAGAKGNESARIYCQQLMAELISVAGHYQLSAGLQGDNWEQAVTISLAGEQLTIDRL</sequence>
<accession>A0ABQ1IEE6</accession>
<evidence type="ECO:0000256" key="3">
    <source>
        <dbReference type="ARBA" id="ARBA00023210"/>
    </source>
</evidence>
<dbReference type="Pfam" id="PF03775">
    <property type="entry name" value="MinC_C"/>
    <property type="match status" value="1"/>
</dbReference>
<dbReference type="Gene3D" id="3.30.70.260">
    <property type="match status" value="1"/>
</dbReference>
<evidence type="ECO:0000313" key="10">
    <source>
        <dbReference type="Proteomes" id="UP000646152"/>
    </source>
</evidence>
<keyword evidence="10" id="KW-1185">Reference proteome</keyword>
<reference evidence="10" key="1">
    <citation type="journal article" date="2019" name="Int. J. Syst. Evol. Microbiol.">
        <title>The Global Catalogue of Microorganisms (GCM) 10K type strain sequencing project: providing services to taxonomists for standard genome sequencing and annotation.</title>
        <authorList>
            <consortium name="The Broad Institute Genomics Platform"/>
            <consortium name="The Broad Institute Genome Sequencing Center for Infectious Disease"/>
            <person name="Wu L."/>
            <person name="Ma J."/>
        </authorList>
    </citation>
    <scope>NUCLEOTIDE SEQUENCE [LARGE SCALE GENOMIC DNA]</scope>
    <source>
        <strain evidence="10">CGMCC 1.15923</strain>
    </source>
</reference>
<dbReference type="InterPro" id="IPR007874">
    <property type="entry name" value="MinC_N"/>
</dbReference>
<dbReference type="NCBIfam" id="TIGR01222">
    <property type="entry name" value="minC"/>
    <property type="match status" value="1"/>
</dbReference>
<keyword evidence="3 6" id="KW-0717">Septation</keyword>
<dbReference type="RefSeq" id="WP_188628837.1">
    <property type="nucleotide sequence ID" value="NZ_BMKE01000005.1"/>
</dbReference>
<dbReference type="HAMAP" id="MF_00267">
    <property type="entry name" value="MinC"/>
    <property type="match status" value="1"/>
</dbReference>
<comment type="caution">
    <text evidence="9">The sequence shown here is derived from an EMBL/GenBank/DDBJ whole genome shotgun (WGS) entry which is preliminary data.</text>
</comment>
<name>A0ABQ1IEE6_9GAMM</name>
<comment type="similarity">
    <text evidence="1 6">Belongs to the MinC family.</text>
</comment>
<dbReference type="InterPro" id="IPR005526">
    <property type="entry name" value="Septum_form_inhib_MinC_C"/>
</dbReference>
<keyword evidence="2 6" id="KW-0132">Cell division</keyword>
<protein>
    <recommendedName>
        <fullName evidence="6">Probable septum site-determining protein MinC</fullName>
    </recommendedName>
</protein>
<keyword evidence="4 6" id="KW-0131">Cell cycle</keyword>
<dbReference type="InterPro" id="IPR016098">
    <property type="entry name" value="CAP/MinC_C"/>
</dbReference>
<dbReference type="PANTHER" id="PTHR34108:SF1">
    <property type="entry name" value="SEPTUM SITE-DETERMINING PROTEIN MINC"/>
    <property type="match status" value="1"/>
</dbReference>
<evidence type="ECO:0000256" key="6">
    <source>
        <dbReference type="HAMAP-Rule" id="MF_00267"/>
    </source>
</evidence>
<dbReference type="Proteomes" id="UP000646152">
    <property type="component" value="Unassembled WGS sequence"/>
</dbReference>
<evidence type="ECO:0000259" key="7">
    <source>
        <dbReference type="Pfam" id="PF03775"/>
    </source>
</evidence>
<evidence type="ECO:0000259" key="8">
    <source>
        <dbReference type="Pfam" id="PF05209"/>
    </source>
</evidence>
<evidence type="ECO:0000256" key="1">
    <source>
        <dbReference type="ARBA" id="ARBA00006291"/>
    </source>
</evidence>
<evidence type="ECO:0000256" key="4">
    <source>
        <dbReference type="ARBA" id="ARBA00023306"/>
    </source>
</evidence>
<comment type="subunit">
    <text evidence="6">Interacts with MinD and FtsZ.</text>
</comment>
<dbReference type="SUPFAM" id="SSF63848">
    <property type="entry name" value="Cell-division inhibitor MinC, C-terminal domain"/>
    <property type="match status" value="1"/>
</dbReference>
<dbReference type="EMBL" id="BMKE01000005">
    <property type="protein sequence ID" value="GGB37436.1"/>
    <property type="molecule type" value="Genomic_DNA"/>
</dbReference>
<gene>
    <name evidence="6 9" type="primary">minC</name>
    <name evidence="9" type="ORF">GCM10011502_08290</name>
</gene>
<evidence type="ECO:0000313" key="9">
    <source>
        <dbReference type="EMBL" id="GGB37436.1"/>
    </source>
</evidence>
<evidence type="ECO:0000256" key="2">
    <source>
        <dbReference type="ARBA" id="ARBA00022618"/>
    </source>
</evidence>